<reference evidence="13 14" key="1">
    <citation type="submission" date="2017-02" db="EMBL/GenBank/DDBJ databases">
        <authorList>
            <person name="Peterson S.W."/>
        </authorList>
    </citation>
    <scope>NUCLEOTIDE SEQUENCE [LARGE SCALE GENOMIC DNA]</scope>
    <source>
        <strain evidence="13 14">ATCC 700028</strain>
    </source>
</reference>
<dbReference type="SFLD" id="SFLDG01066">
    <property type="entry name" value="organic_radical-activating_enz"/>
    <property type="match status" value="1"/>
</dbReference>
<dbReference type="GO" id="GO:0051539">
    <property type="term" value="F:4 iron, 4 sulfur cluster binding"/>
    <property type="evidence" value="ECO:0007669"/>
    <property type="project" value="UniProtKB-KW"/>
</dbReference>
<dbReference type="InterPro" id="IPR058240">
    <property type="entry name" value="rSAM_sf"/>
</dbReference>
<keyword evidence="7" id="KW-0479">Metal-binding</keyword>
<dbReference type="InterPro" id="IPR013785">
    <property type="entry name" value="Aldolase_TIM"/>
</dbReference>
<dbReference type="STRING" id="180163.SAMN02745174_02541"/>
<dbReference type="GO" id="GO:0046872">
    <property type="term" value="F:metal ion binding"/>
    <property type="evidence" value="ECO:0007669"/>
    <property type="project" value="UniProtKB-KW"/>
</dbReference>
<evidence type="ECO:0000256" key="7">
    <source>
        <dbReference type="ARBA" id="ARBA00022723"/>
    </source>
</evidence>
<keyword evidence="10" id="KW-0411">Iron-sulfur</keyword>
<evidence type="ECO:0000256" key="10">
    <source>
        <dbReference type="ARBA" id="ARBA00023014"/>
    </source>
</evidence>
<name>A0A1T4R192_9FUSO</name>
<organism evidence="13 14">
    <name type="scientific">Cetobacterium ceti</name>
    <dbReference type="NCBI Taxonomy" id="180163"/>
    <lineage>
        <taxon>Bacteria</taxon>
        <taxon>Fusobacteriati</taxon>
        <taxon>Fusobacteriota</taxon>
        <taxon>Fusobacteriia</taxon>
        <taxon>Fusobacteriales</taxon>
        <taxon>Fusobacteriaceae</taxon>
        <taxon>Cetobacterium</taxon>
    </lineage>
</organism>
<comment type="cofactor">
    <cofactor evidence="1">
        <name>[4Fe-4S] cluster</name>
        <dbReference type="ChEBI" id="CHEBI:49883"/>
    </cofactor>
</comment>
<comment type="similarity">
    <text evidence="3 12">Belongs to the organic radical-activating enzymes family.</text>
</comment>
<evidence type="ECO:0000256" key="5">
    <source>
        <dbReference type="ARBA" id="ARBA00022485"/>
    </source>
</evidence>
<evidence type="ECO:0000256" key="12">
    <source>
        <dbReference type="PIRNR" id="PIRNR000368"/>
    </source>
</evidence>
<evidence type="ECO:0000256" key="1">
    <source>
        <dbReference type="ARBA" id="ARBA00001966"/>
    </source>
</evidence>
<proteinExistence type="inferred from homology"/>
<dbReference type="PROSITE" id="PS01087">
    <property type="entry name" value="RADICAL_ACTIVATING"/>
    <property type="match status" value="1"/>
</dbReference>
<dbReference type="NCBIfam" id="TIGR02491">
    <property type="entry name" value="NrdG"/>
    <property type="match status" value="1"/>
</dbReference>
<dbReference type="Pfam" id="PF13353">
    <property type="entry name" value="Fer4_12"/>
    <property type="match status" value="1"/>
</dbReference>
<comment type="catalytic activity">
    <reaction evidence="11">
        <text>glycyl-[protein] + reduced [flavodoxin] + S-adenosyl-L-methionine = glycin-2-yl radical-[protein] + semiquinone [flavodoxin] + 5'-deoxyadenosine + L-methionine + H(+)</text>
        <dbReference type="Rhea" id="RHEA:61976"/>
        <dbReference type="Rhea" id="RHEA-COMP:10622"/>
        <dbReference type="Rhea" id="RHEA-COMP:14480"/>
        <dbReference type="Rhea" id="RHEA-COMP:15993"/>
        <dbReference type="Rhea" id="RHEA-COMP:15994"/>
        <dbReference type="ChEBI" id="CHEBI:15378"/>
        <dbReference type="ChEBI" id="CHEBI:17319"/>
        <dbReference type="ChEBI" id="CHEBI:29947"/>
        <dbReference type="ChEBI" id="CHEBI:32722"/>
        <dbReference type="ChEBI" id="CHEBI:57618"/>
        <dbReference type="ChEBI" id="CHEBI:57844"/>
        <dbReference type="ChEBI" id="CHEBI:59789"/>
        <dbReference type="ChEBI" id="CHEBI:140311"/>
    </reaction>
</comment>
<evidence type="ECO:0000256" key="4">
    <source>
        <dbReference type="ARBA" id="ARBA00014281"/>
    </source>
</evidence>
<gene>
    <name evidence="13" type="ORF">SAMN02745174_02541</name>
</gene>
<dbReference type="InterPro" id="IPR007197">
    <property type="entry name" value="rSAM"/>
</dbReference>
<dbReference type="InterPro" id="IPR001989">
    <property type="entry name" value="Radical_activat_CS"/>
</dbReference>
<dbReference type="EMBL" id="FUWX01000039">
    <property type="protein sequence ID" value="SKA09764.1"/>
    <property type="molecule type" value="Genomic_DNA"/>
</dbReference>
<protein>
    <recommendedName>
        <fullName evidence="4 12">Anaerobic ribonucleoside-triphosphate reductase-activating protein</fullName>
        <ecNumber evidence="12">1.97.1.-</ecNumber>
    </recommendedName>
</protein>
<keyword evidence="9" id="KW-0408">Iron</keyword>
<dbReference type="EC" id="1.97.1.-" evidence="12"/>
<evidence type="ECO:0000256" key="9">
    <source>
        <dbReference type="ARBA" id="ARBA00023004"/>
    </source>
</evidence>
<dbReference type="GO" id="GO:0043365">
    <property type="term" value="F:[formate-C-acetyltransferase]-activating enzyme activity"/>
    <property type="evidence" value="ECO:0007669"/>
    <property type="project" value="InterPro"/>
</dbReference>
<dbReference type="SFLD" id="SFLDS00029">
    <property type="entry name" value="Radical_SAM"/>
    <property type="match status" value="1"/>
</dbReference>
<keyword evidence="6" id="KW-0949">S-adenosyl-L-methionine</keyword>
<dbReference type="SFLD" id="SFLDF00299">
    <property type="entry name" value="anaerobic_ribonucleoside-triph"/>
    <property type="match status" value="1"/>
</dbReference>
<evidence type="ECO:0000256" key="8">
    <source>
        <dbReference type="ARBA" id="ARBA00023002"/>
    </source>
</evidence>
<sequence>MNYSGIKYTDMINGQGIRVSLFVSGCLHFCEGCFNSKTWDKNFGNPFTEKEENEILEYFDKYNNSIRGLSLLGGDPTYPSNIDPLIKFLYKFKLRFPQKDIWIWSGYTWDEIIKDSQKLKLISLCDVLIDGKFNINLKDLNLKWKGSSNQRVIDIQQSLKYNTIIEYTN</sequence>
<evidence type="ECO:0000256" key="6">
    <source>
        <dbReference type="ARBA" id="ARBA00022691"/>
    </source>
</evidence>
<dbReference type="RefSeq" id="WP_078694952.1">
    <property type="nucleotide sequence ID" value="NZ_FUWX01000039.1"/>
</dbReference>
<evidence type="ECO:0000256" key="3">
    <source>
        <dbReference type="ARBA" id="ARBA00009777"/>
    </source>
</evidence>
<dbReference type="InterPro" id="IPR012837">
    <property type="entry name" value="NrdG"/>
</dbReference>
<dbReference type="GO" id="GO:0004748">
    <property type="term" value="F:ribonucleoside-diphosphate reductase activity, thioredoxin disulfide as acceptor"/>
    <property type="evidence" value="ECO:0007669"/>
    <property type="project" value="TreeGrafter"/>
</dbReference>
<dbReference type="AlphaFoldDB" id="A0A1T4R192"/>
<keyword evidence="5" id="KW-0004">4Fe-4S</keyword>
<keyword evidence="8 12" id="KW-0560">Oxidoreductase</keyword>
<evidence type="ECO:0000256" key="2">
    <source>
        <dbReference type="ARBA" id="ARBA00003852"/>
    </source>
</evidence>
<dbReference type="PIRSF" id="PIRSF000368">
    <property type="entry name" value="NrdG"/>
    <property type="match status" value="1"/>
</dbReference>
<dbReference type="Gene3D" id="3.20.20.70">
    <property type="entry name" value="Aldolase class I"/>
    <property type="match status" value="1"/>
</dbReference>
<evidence type="ECO:0000256" key="11">
    <source>
        <dbReference type="ARBA" id="ARBA00047365"/>
    </source>
</evidence>
<dbReference type="PANTHER" id="PTHR30352:SF2">
    <property type="entry name" value="ANAEROBIC RIBONUCLEOSIDE-TRIPHOSPHATE REDUCTASE-ACTIVATING PROTEIN"/>
    <property type="match status" value="1"/>
</dbReference>
<dbReference type="OrthoDB" id="9782387at2"/>
<dbReference type="SFLD" id="SFLDG01063">
    <property type="entry name" value="activating_enzymes__group_1"/>
    <property type="match status" value="1"/>
</dbReference>
<dbReference type="InterPro" id="IPR034457">
    <property type="entry name" value="Organic_radical-activating"/>
</dbReference>
<keyword evidence="14" id="KW-1185">Reference proteome</keyword>
<evidence type="ECO:0000313" key="14">
    <source>
        <dbReference type="Proteomes" id="UP000191153"/>
    </source>
</evidence>
<dbReference type="PANTHER" id="PTHR30352">
    <property type="entry name" value="PYRUVATE FORMATE-LYASE-ACTIVATING ENZYME"/>
    <property type="match status" value="1"/>
</dbReference>
<dbReference type="Proteomes" id="UP000191153">
    <property type="component" value="Unassembled WGS sequence"/>
</dbReference>
<dbReference type="CDD" id="cd01335">
    <property type="entry name" value="Radical_SAM"/>
    <property type="match status" value="1"/>
</dbReference>
<comment type="function">
    <text evidence="2 12">Activation of anaerobic ribonucleoside-triphosphate reductase under anaerobic conditions by generation of an organic free radical, using S-adenosylmethionine and reduced flavodoxin as cosubstrates to produce 5'-deoxy-adenosine.</text>
</comment>
<evidence type="ECO:0000313" key="13">
    <source>
        <dbReference type="EMBL" id="SKA09764.1"/>
    </source>
</evidence>
<dbReference type="SUPFAM" id="SSF102114">
    <property type="entry name" value="Radical SAM enzymes"/>
    <property type="match status" value="1"/>
</dbReference>
<accession>A0A1T4R192</accession>